<dbReference type="PANTHER" id="PTHR43390">
    <property type="entry name" value="SIGNAL PEPTIDASE I"/>
    <property type="match status" value="1"/>
</dbReference>
<keyword evidence="6 12" id="KW-0645">Protease</keyword>
<protein>
    <recommendedName>
        <fullName evidence="4 12">Signal peptidase I</fullName>
        <ecNumber evidence="4 12">3.4.21.89</ecNumber>
    </recommendedName>
</protein>
<dbReference type="PRINTS" id="PR00727">
    <property type="entry name" value="LEADERPTASE"/>
</dbReference>
<evidence type="ECO:0000259" key="13">
    <source>
        <dbReference type="Pfam" id="PF10502"/>
    </source>
</evidence>
<dbReference type="InterPro" id="IPR019533">
    <property type="entry name" value="Peptidase_S26"/>
</dbReference>
<gene>
    <name evidence="14" type="primary">lepB</name>
    <name evidence="14" type="ORF">ABNN70_14660</name>
</gene>
<dbReference type="PROSITE" id="PS00760">
    <property type="entry name" value="SPASE_I_2"/>
    <property type="match status" value="1"/>
</dbReference>
<comment type="similarity">
    <text evidence="3 12">Belongs to the peptidase S26 family.</text>
</comment>
<evidence type="ECO:0000256" key="5">
    <source>
        <dbReference type="ARBA" id="ARBA00022475"/>
    </source>
</evidence>
<dbReference type="RefSeq" id="WP_129927970.1">
    <property type="nucleotide sequence ID" value="NZ_CP159510.1"/>
</dbReference>
<feature type="active site" evidence="11">
    <location>
        <position position="82"/>
    </location>
</feature>
<evidence type="ECO:0000256" key="9">
    <source>
        <dbReference type="ARBA" id="ARBA00022989"/>
    </source>
</evidence>
<evidence type="ECO:0000256" key="12">
    <source>
        <dbReference type="RuleBase" id="RU362042"/>
    </source>
</evidence>
<proteinExistence type="inferred from homology"/>
<dbReference type="InterPro" id="IPR000223">
    <property type="entry name" value="Pept_S26A_signal_pept_1"/>
</dbReference>
<dbReference type="GO" id="GO:0005886">
    <property type="term" value="C:plasma membrane"/>
    <property type="evidence" value="ECO:0007669"/>
    <property type="project" value="UniProtKB-SubCell"/>
</dbReference>
<evidence type="ECO:0000313" key="14">
    <source>
        <dbReference type="EMBL" id="XCJ16852.1"/>
    </source>
</evidence>
<keyword evidence="8 12" id="KW-0378">Hydrolase</keyword>
<dbReference type="InterPro" id="IPR036286">
    <property type="entry name" value="LexA/Signal_pep-like_sf"/>
</dbReference>
<accession>A0AAU8IF68</accession>
<dbReference type="Pfam" id="PF10502">
    <property type="entry name" value="Peptidase_S26"/>
    <property type="match status" value="1"/>
</dbReference>
<dbReference type="PROSITE" id="PS00761">
    <property type="entry name" value="SPASE_I_3"/>
    <property type="match status" value="1"/>
</dbReference>
<feature type="transmembrane region" description="Helical" evidence="12">
    <location>
        <begin position="12"/>
        <end position="37"/>
    </location>
</feature>
<reference evidence="14" key="1">
    <citation type="submission" date="2024-06" db="EMBL/GenBank/DDBJ databases">
        <authorList>
            <person name="Fan A."/>
            <person name="Zhang F.Y."/>
            <person name="Zhang L."/>
        </authorList>
    </citation>
    <scope>NUCLEOTIDE SEQUENCE</scope>
    <source>
        <strain evidence="14">Y61</strain>
    </source>
</reference>
<dbReference type="GO" id="GO:0006465">
    <property type="term" value="P:signal peptide processing"/>
    <property type="evidence" value="ECO:0007669"/>
    <property type="project" value="InterPro"/>
</dbReference>
<dbReference type="GO" id="GO:0004252">
    <property type="term" value="F:serine-type endopeptidase activity"/>
    <property type="evidence" value="ECO:0007669"/>
    <property type="project" value="InterPro"/>
</dbReference>
<evidence type="ECO:0000256" key="11">
    <source>
        <dbReference type="PIRSR" id="PIRSR600223-1"/>
    </source>
</evidence>
<sequence length="187" mass="21495">MSKQKKRNEAWAWVRAIGIAILVVIIVRSFILGNYIVDGPSMMPTLYSGDRLIVNKINYKLSQPDRFDVVIFHATKKDDYVKRIIGLPGDTIKYANDQLYINNKPVNEPFLKTSKKELLSSQLTWDYTLEGLTGVAKVPSGKYWVMGDNRQNSVDSRIFGFVDQDQVVGKVDLRYWPMNRFGIIHSY</sequence>
<evidence type="ECO:0000256" key="4">
    <source>
        <dbReference type="ARBA" id="ARBA00013208"/>
    </source>
</evidence>
<dbReference type="EC" id="3.4.21.89" evidence="4 12"/>
<evidence type="ECO:0000256" key="7">
    <source>
        <dbReference type="ARBA" id="ARBA00022692"/>
    </source>
</evidence>
<dbReference type="SUPFAM" id="SSF51306">
    <property type="entry name" value="LexA/Signal peptidase"/>
    <property type="match status" value="1"/>
</dbReference>
<dbReference type="FunFam" id="2.10.109.10:FF:000008">
    <property type="entry name" value="Signal peptidase I"/>
    <property type="match status" value="1"/>
</dbReference>
<keyword evidence="5" id="KW-1003">Cell membrane</keyword>
<dbReference type="InterPro" id="IPR019757">
    <property type="entry name" value="Pept_S26A_signal_pept_1_Lys-AS"/>
</dbReference>
<name>A0AAU8IF68_9BACL</name>
<evidence type="ECO:0000256" key="8">
    <source>
        <dbReference type="ARBA" id="ARBA00022801"/>
    </source>
</evidence>
<dbReference type="InterPro" id="IPR019758">
    <property type="entry name" value="Pept_S26A_signal_pept_1_CS"/>
</dbReference>
<dbReference type="GO" id="GO:0009003">
    <property type="term" value="F:signal peptidase activity"/>
    <property type="evidence" value="ECO:0007669"/>
    <property type="project" value="UniProtKB-EC"/>
</dbReference>
<dbReference type="AlphaFoldDB" id="A0AAU8IF68"/>
<dbReference type="NCBIfam" id="TIGR02227">
    <property type="entry name" value="sigpep_I_bact"/>
    <property type="match status" value="1"/>
</dbReference>
<dbReference type="PANTHER" id="PTHR43390:SF1">
    <property type="entry name" value="CHLOROPLAST PROCESSING PEPTIDASE"/>
    <property type="match status" value="1"/>
</dbReference>
<keyword evidence="10 12" id="KW-0472">Membrane</keyword>
<dbReference type="Gene3D" id="2.10.109.10">
    <property type="entry name" value="Umud Fragment, subunit A"/>
    <property type="match status" value="1"/>
</dbReference>
<feature type="active site" evidence="11">
    <location>
        <position position="41"/>
    </location>
</feature>
<feature type="domain" description="Peptidase S26" evidence="13">
    <location>
        <begin position="11"/>
        <end position="176"/>
    </location>
</feature>
<comment type="subcellular location">
    <subcellularLocation>
        <location evidence="2">Cell membrane</location>
        <topology evidence="2">Single-pass type II membrane protein</topology>
    </subcellularLocation>
    <subcellularLocation>
        <location evidence="12">Membrane</location>
        <topology evidence="12">Single-pass type II membrane protein</topology>
    </subcellularLocation>
</comment>
<keyword evidence="7 12" id="KW-0812">Transmembrane</keyword>
<evidence type="ECO:0000256" key="10">
    <source>
        <dbReference type="ARBA" id="ARBA00023136"/>
    </source>
</evidence>
<evidence type="ECO:0000256" key="3">
    <source>
        <dbReference type="ARBA" id="ARBA00009370"/>
    </source>
</evidence>
<evidence type="ECO:0000256" key="2">
    <source>
        <dbReference type="ARBA" id="ARBA00004401"/>
    </source>
</evidence>
<dbReference type="EMBL" id="CP159510">
    <property type="protein sequence ID" value="XCJ16852.1"/>
    <property type="molecule type" value="Genomic_DNA"/>
</dbReference>
<organism evidence="14">
    <name type="scientific">Sporolactobacillus sp. Y61</name>
    <dbReference type="NCBI Taxonomy" id="3160863"/>
    <lineage>
        <taxon>Bacteria</taxon>
        <taxon>Bacillati</taxon>
        <taxon>Bacillota</taxon>
        <taxon>Bacilli</taxon>
        <taxon>Bacillales</taxon>
        <taxon>Sporolactobacillaceae</taxon>
        <taxon>Sporolactobacillus</taxon>
    </lineage>
</organism>
<comment type="catalytic activity">
    <reaction evidence="1 12">
        <text>Cleavage of hydrophobic, N-terminal signal or leader sequences from secreted and periplasmic proteins.</text>
        <dbReference type="EC" id="3.4.21.89"/>
    </reaction>
</comment>
<keyword evidence="9 12" id="KW-1133">Transmembrane helix</keyword>
<evidence type="ECO:0000256" key="6">
    <source>
        <dbReference type="ARBA" id="ARBA00022670"/>
    </source>
</evidence>
<dbReference type="CDD" id="cd06530">
    <property type="entry name" value="S26_SPase_I"/>
    <property type="match status" value="1"/>
</dbReference>
<evidence type="ECO:0000256" key="1">
    <source>
        <dbReference type="ARBA" id="ARBA00000677"/>
    </source>
</evidence>